<evidence type="ECO:0000256" key="7">
    <source>
        <dbReference type="ARBA" id="ARBA00023315"/>
    </source>
</evidence>
<feature type="compositionally biased region" description="Polar residues" evidence="9">
    <location>
        <begin position="18"/>
        <end position="36"/>
    </location>
</feature>
<dbReference type="SMART" id="SM00827">
    <property type="entry name" value="PKS_AT"/>
    <property type="match status" value="1"/>
</dbReference>
<dbReference type="InterPro" id="IPR016036">
    <property type="entry name" value="Malonyl_transacylase_ACP-bd"/>
</dbReference>
<dbReference type="PROSITE" id="PS52004">
    <property type="entry name" value="KS3_2"/>
    <property type="match status" value="1"/>
</dbReference>
<evidence type="ECO:0000256" key="5">
    <source>
        <dbReference type="ARBA" id="ARBA00023002"/>
    </source>
</evidence>
<dbReference type="SUPFAM" id="SSF53335">
    <property type="entry name" value="S-adenosyl-L-methionine-dependent methyltransferases"/>
    <property type="match status" value="1"/>
</dbReference>
<dbReference type="InterPro" id="IPR049551">
    <property type="entry name" value="PKS_DH_C"/>
</dbReference>
<dbReference type="PANTHER" id="PTHR43775">
    <property type="entry name" value="FATTY ACID SYNTHASE"/>
    <property type="match status" value="1"/>
</dbReference>
<evidence type="ECO:0000259" key="10">
    <source>
        <dbReference type="PROSITE" id="PS50075"/>
    </source>
</evidence>
<evidence type="ECO:0000256" key="9">
    <source>
        <dbReference type="SAM" id="MobiDB-lite"/>
    </source>
</evidence>
<dbReference type="InterPro" id="IPR036291">
    <property type="entry name" value="NAD(P)-bd_dom_sf"/>
</dbReference>
<dbReference type="Gene3D" id="3.40.50.720">
    <property type="entry name" value="NAD(P)-binding Rossmann-like Domain"/>
    <property type="match status" value="2"/>
</dbReference>
<dbReference type="GO" id="GO:0031177">
    <property type="term" value="F:phosphopantetheine binding"/>
    <property type="evidence" value="ECO:0007669"/>
    <property type="project" value="InterPro"/>
</dbReference>
<keyword evidence="7" id="KW-0012">Acyltransferase</keyword>
<organism evidence="13">
    <name type="scientific">Fusarium bulbicola</name>
    <dbReference type="NCBI Taxonomy" id="79018"/>
    <lineage>
        <taxon>Eukaryota</taxon>
        <taxon>Fungi</taxon>
        <taxon>Dikarya</taxon>
        <taxon>Ascomycota</taxon>
        <taxon>Pezizomycotina</taxon>
        <taxon>Sordariomycetes</taxon>
        <taxon>Hypocreomycetidae</taxon>
        <taxon>Hypocreales</taxon>
        <taxon>Nectriaceae</taxon>
        <taxon>Fusarium</taxon>
        <taxon>Fusarium fujikuroi species complex</taxon>
    </lineage>
</organism>
<feature type="compositionally biased region" description="Polar residues" evidence="9">
    <location>
        <begin position="1563"/>
        <end position="1573"/>
    </location>
</feature>
<dbReference type="Pfam" id="PF21089">
    <property type="entry name" value="PKS_DH_N"/>
    <property type="match status" value="1"/>
</dbReference>
<feature type="region of interest" description="Disordered" evidence="9">
    <location>
        <begin position="1563"/>
        <end position="1588"/>
    </location>
</feature>
<dbReference type="GO" id="GO:0004312">
    <property type="term" value="F:fatty acid synthase activity"/>
    <property type="evidence" value="ECO:0007669"/>
    <property type="project" value="TreeGrafter"/>
</dbReference>
<evidence type="ECO:0000256" key="2">
    <source>
        <dbReference type="ARBA" id="ARBA00022553"/>
    </source>
</evidence>
<keyword evidence="5" id="KW-0560">Oxidoreductase</keyword>
<dbReference type="PANTHER" id="PTHR43775:SF28">
    <property type="entry name" value="SYNTHASE, PUTATIVE-RELATED"/>
    <property type="match status" value="1"/>
</dbReference>
<dbReference type="GO" id="GO:0016491">
    <property type="term" value="F:oxidoreductase activity"/>
    <property type="evidence" value="ECO:0007669"/>
    <property type="project" value="UniProtKB-KW"/>
</dbReference>
<evidence type="ECO:0000256" key="1">
    <source>
        <dbReference type="ARBA" id="ARBA00022450"/>
    </source>
</evidence>
<dbReference type="Pfam" id="PF16197">
    <property type="entry name" value="KAsynt_C_assoc"/>
    <property type="match status" value="1"/>
</dbReference>
<dbReference type="InterPro" id="IPR013154">
    <property type="entry name" value="ADH-like_N"/>
</dbReference>
<dbReference type="InterPro" id="IPR020807">
    <property type="entry name" value="PKS_DH"/>
</dbReference>
<feature type="domain" description="Ketosynthase family 3 (KS3)" evidence="11">
    <location>
        <begin position="64"/>
        <end position="484"/>
    </location>
</feature>
<dbReference type="SUPFAM" id="SSF55048">
    <property type="entry name" value="Probable ACP-binding domain of malonyl-CoA ACP transacylase"/>
    <property type="match status" value="1"/>
</dbReference>
<evidence type="ECO:0000256" key="8">
    <source>
        <dbReference type="PROSITE-ProRule" id="PRU01363"/>
    </source>
</evidence>
<dbReference type="InterPro" id="IPR029063">
    <property type="entry name" value="SAM-dependent_MTases_sf"/>
</dbReference>
<feature type="region of interest" description="Disordered" evidence="9">
    <location>
        <begin position="1"/>
        <end position="36"/>
    </location>
</feature>
<keyword evidence="6" id="KW-0511">Multifunctional enzyme</keyword>
<dbReference type="InterPro" id="IPR049900">
    <property type="entry name" value="PKS_mFAS_DH"/>
</dbReference>
<dbReference type="SMART" id="SM00822">
    <property type="entry name" value="PKS_KR"/>
    <property type="match status" value="1"/>
</dbReference>
<feature type="domain" description="Carrier" evidence="10">
    <location>
        <begin position="2413"/>
        <end position="2491"/>
    </location>
</feature>
<dbReference type="InterPro" id="IPR020841">
    <property type="entry name" value="PKS_Beta-ketoAc_synthase_dom"/>
</dbReference>
<feature type="domain" description="PKS/mFAS DH" evidence="12">
    <location>
        <begin position="948"/>
        <end position="1239"/>
    </location>
</feature>
<dbReference type="Gene3D" id="3.40.50.150">
    <property type="entry name" value="Vaccinia Virus protein VP39"/>
    <property type="match status" value="1"/>
</dbReference>
<dbReference type="InterPro" id="IPR001227">
    <property type="entry name" value="Ac_transferase_dom_sf"/>
</dbReference>
<evidence type="ECO:0000313" key="13">
    <source>
        <dbReference type="EMBL" id="ALQ32802.1"/>
    </source>
</evidence>
<dbReference type="Gene3D" id="3.40.366.10">
    <property type="entry name" value="Malonyl-Coenzyme A Acyl Carrier Protein, domain 2"/>
    <property type="match status" value="1"/>
</dbReference>
<dbReference type="GO" id="GO:0006633">
    <property type="term" value="P:fatty acid biosynthetic process"/>
    <property type="evidence" value="ECO:0007669"/>
    <property type="project" value="TreeGrafter"/>
</dbReference>
<dbReference type="InterPro" id="IPR020843">
    <property type="entry name" value="ER"/>
</dbReference>
<dbReference type="InterPro" id="IPR013217">
    <property type="entry name" value="Methyltransf_12"/>
</dbReference>
<name>A0A0U2TDK7_9HYPO</name>
<dbReference type="Gene3D" id="3.40.47.10">
    <property type="match status" value="1"/>
</dbReference>
<dbReference type="InterPro" id="IPR057326">
    <property type="entry name" value="KR_dom"/>
</dbReference>
<protein>
    <submittedName>
        <fullName evidence="13">Putative polyketide synthase</fullName>
    </submittedName>
</protein>
<dbReference type="Pfam" id="PF02801">
    <property type="entry name" value="Ketoacyl-synt_C"/>
    <property type="match status" value="1"/>
</dbReference>
<feature type="region of interest" description="N-terminal hotdog fold" evidence="8">
    <location>
        <begin position="948"/>
        <end position="1077"/>
    </location>
</feature>
<evidence type="ECO:0000256" key="3">
    <source>
        <dbReference type="ARBA" id="ARBA00022679"/>
    </source>
</evidence>
<dbReference type="InterPro" id="IPR009081">
    <property type="entry name" value="PP-bd_ACP"/>
</dbReference>
<feature type="active site" description="Proton acceptor; for dehydratase activity" evidence="8">
    <location>
        <position position="980"/>
    </location>
</feature>
<evidence type="ECO:0000259" key="12">
    <source>
        <dbReference type="PROSITE" id="PS52019"/>
    </source>
</evidence>
<dbReference type="Pfam" id="PF00550">
    <property type="entry name" value="PP-binding"/>
    <property type="match status" value="1"/>
</dbReference>
<dbReference type="InterPro" id="IPR036736">
    <property type="entry name" value="ACP-like_sf"/>
</dbReference>
<evidence type="ECO:0000259" key="11">
    <source>
        <dbReference type="PROSITE" id="PS52004"/>
    </source>
</evidence>
<keyword evidence="2" id="KW-0597">Phosphoprotein</keyword>
<dbReference type="GO" id="GO:1901336">
    <property type="term" value="P:lactone biosynthetic process"/>
    <property type="evidence" value="ECO:0007669"/>
    <property type="project" value="UniProtKB-ARBA"/>
</dbReference>
<accession>A0A0U2TDK7</accession>
<dbReference type="SMART" id="SM00823">
    <property type="entry name" value="PKS_PP"/>
    <property type="match status" value="1"/>
</dbReference>
<dbReference type="Gene3D" id="3.10.129.110">
    <property type="entry name" value="Polyketide synthase dehydratase"/>
    <property type="match status" value="1"/>
</dbReference>
<dbReference type="Pfam" id="PF08242">
    <property type="entry name" value="Methyltransf_12"/>
    <property type="match status" value="1"/>
</dbReference>
<reference evidence="13" key="1">
    <citation type="submission" date="2015-11" db="EMBL/GenBank/DDBJ databases">
        <title>Insights into natural products biosynthesis from analysis of 490 polyketide synthases from Fusarium.</title>
        <authorList>
            <person name="Brown D.W."/>
            <person name="Proctor R.H."/>
        </authorList>
    </citation>
    <scope>NUCLEOTIDE SEQUENCE</scope>
    <source>
        <strain evidence="13">NRRL 13618</strain>
    </source>
</reference>
<dbReference type="SMART" id="SM00826">
    <property type="entry name" value="PKS_DH"/>
    <property type="match status" value="1"/>
</dbReference>
<dbReference type="InterPro" id="IPR042104">
    <property type="entry name" value="PKS_dehydratase_sf"/>
</dbReference>
<dbReference type="EMBL" id="KU179937">
    <property type="protein sequence ID" value="ALQ32802.1"/>
    <property type="molecule type" value="mRNA"/>
</dbReference>
<sequence>MQQLDYHSNHKEKGETSVDMTPSAINTKNGAANGLPTNKVSVTGHESNGHGVNGSSGQRSYPRQDLMAICGMACRLPGGLASADELWEFIVAKRDARSRVPSSRYNISAYYSDISKPGTIATEYGNFLDDSVELGALDTSVFPLKRTELERADPQQRLMMEVAREAFEDAGITDWKGKPIGCYIGNYGEDWSEMFSKEPQEYGLHRITGTGDFALSNRLSYEFDITGPSVTIRTACSSSLVCLNEACAAISRGDCEAALVGGLNLILAPSMTISETEQGVLSKDGSCKSFSADANGYARGEAVTAVFVKSLAHAIRDGNPVRAVIRAITNNSDGKTPGLSQPSTDSQETLIRRAYAMAGITDYSETAMVECHGTGTPIGDPIEAKAVARVFGEKGVYIGSVKPNLGHTEGASGLVSLIKMVKALEHRSIPPQIRFTTPNPNIPFKEAKLSVPLEVTPWPQDRLERVSLNSFGVGGSNAHVILESAAMHGASTVTHKTPEGPQLLLFSANSAKSLTKMVENYKHWVEDNPDKITDLAFTLARKRDHRPHRDFAIVNDGTVETVSTPTRIKSDQAPNIVMVFTGQGAQWPQMGLELLQSNTVFLSSIRSLDQHLQEMVGQKPYFTIEEELRKPSKQSRVSSAEISQPLCTAVQIALVDTLKSVGIVPRAVVGHSSGEIAAAYASGALTAAEAIIAAYCRGAVTTRQKRSGSMAAIGMGWEDTAKHLIPNVTIACDNSPKSVTISGDSDAVESVVEDVKKTRSNVLARLLQVDKAYHSHHMAEIGEEYLHLITGSLDEKKPAMPFFSSVTGKLLEEGQRLGPQYWRANLESPVRFRQAVMSILDHEVGKNSVYLEIGPHSALAGPLRQTLTHASESAPYISAMIRNQNSASSYLAAIGKCYSLNVSVDLGALFPSGSCLADLPRYPWNHEDTYWFESRLSKEWRFRKFPYHNLLGLKVTESTDLEPTWRNLFHVSNVPWIRDHRVGEDIVFPFAGYISLAGEAVRQLTSIQEGYSVRNIIVNTALVLSEAKPTEMISTFRPHRLTTSLNSPWWEFTVSSYNGHIWTKHCTGEVMALSSSWGNSQDPASLPRKVIASKWYARMRNGGLDLGPSFQTLQTIKTSTSTENKAIGAVANGGQSDQGDYHIHPTVLDATIQILGAAATSGRMRKIKTWLPTSMDKFSVYRCLSDMFVSVQARLSSNFSVIGGGRCTSGGTVVVEAENVKMSLAEGAVPNEIQDTHAAARCEWGPDIDFMDVRKLLLTPIDHSDSMHILEELGQLCLLASKRHLAGFESTDPHLQSYIAWLTTEARSVVKNLVSFMPALDNECISARIVALMSQLSATPAKQAAEIIHLVYTNLKHMVSGQALEDVVPSETLDRLRNFADDLDLGQFLRHLRHSRPNLRVLEIGTHGGSPSSDIINGLRHASGQFICSKYTFTSPGFISGKDQSQAFPNMEYMTLDVNEDPHEQGFEYRQYDLIIARNILHSVANVQQYLANMKTLLDPNGRLLMQERGSSMKWIGYVFGVLSPWTPANEEGQTSGPPPLGEKLTWERELAAAGFGSIETLASTGGDTTQPSPIILARPNPPKEAPKSVTVLTEKPEKLTKKVLALLEREGYVVTHCGLDDSPPRGQDVLSLLELEKPFFDGLDEASFQKLQTFIVNLRDAGILWLTFLSQIGCRNPQYAQILGFARTIRSEALAEFATCEIDSFEDEQSTEMITQVLGKFQTRDNNDELDPDFEWAICNGEVHVGRFHPFALRDELLLSEPGDKASLDVGTPGRVNSLHWLRGPREVNLGPTDVEVQVHAVGLNFRDLLVALGIVELPIRQLGLEAAGYISRVGSDVDPKQLKIGDRICCLKKHAFGTYITVPAIQCIRIPDDVTFDESATMLMPYTTVIHGLFNIARLSKGQTVLIHSACGGVGLAAVQISQMVGADVFCTVGSEDKVDFLMSNFKIPRNRILNSRDSSFVDGIMHETGGKGIDVILNSLSGELLHATWACVAEFGTLVEIGKRDHIGRGKLDMEPFLKNRSYCCVDMDRVWEKPGVLRKLMTDAFEWYEKGLVTPIRPVHIFPAAQTADAFRFMQKGFHIGRVGVSVQHSPEGTEIPFETTKRNRPVEFSGSASYLLVGGLGGLGRAISVWLVEHGAKELVYFSRNAGQGPTDSIFVAELESMGCDVKLVQGDVTKFEDVDKAIKAAALPLKGVIQMSMVLRDQQFANMTFDQWQAVTKPKVQGTWNLHEATVRSGAQLDFFLMFSSISGAIGNPGQANYNSANTFLDAFAQHRKGLCLPASVVDIGAVEDIGVLADNHGLLGAMKARGFNAVNEQELLDAMVVAMLVHASPCPTVPGFPFIEANAFAIGLGSSVSLRSSSNRAVWKKDRRMAVYHNIGSVGGEAEASNDSLKSFLATAKSDSAILRAPETAKFLALEIGKKLFNLLLKPQEDLNTSMPLVDLGLDSLVAIELKAWWKQVFAFDISVLEMMGKGSLDVLGQHAADGMLKTLADAMAK</sequence>
<dbReference type="PROSITE" id="PS52019">
    <property type="entry name" value="PKS_MFAS_DH"/>
    <property type="match status" value="1"/>
</dbReference>
<dbReference type="InterPro" id="IPR014043">
    <property type="entry name" value="Acyl_transferase_dom"/>
</dbReference>
<dbReference type="Gene3D" id="3.90.180.10">
    <property type="entry name" value="Medium-chain alcohol dehydrogenases, catalytic domain"/>
    <property type="match status" value="1"/>
</dbReference>
<dbReference type="SUPFAM" id="SSF51735">
    <property type="entry name" value="NAD(P)-binding Rossmann-fold domains"/>
    <property type="match status" value="2"/>
</dbReference>
<dbReference type="SMART" id="SM00829">
    <property type="entry name" value="PKS_ER"/>
    <property type="match status" value="1"/>
</dbReference>
<dbReference type="SUPFAM" id="SSF47336">
    <property type="entry name" value="ACP-like"/>
    <property type="match status" value="1"/>
</dbReference>
<dbReference type="InterPro" id="IPR049552">
    <property type="entry name" value="PKS_DH_N"/>
</dbReference>
<dbReference type="PROSITE" id="PS50075">
    <property type="entry name" value="CARRIER"/>
    <property type="match status" value="1"/>
</dbReference>
<dbReference type="Pfam" id="PF00698">
    <property type="entry name" value="Acyl_transf_1"/>
    <property type="match status" value="1"/>
</dbReference>
<evidence type="ECO:0000256" key="6">
    <source>
        <dbReference type="ARBA" id="ARBA00023268"/>
    </source>
</evidence>
<dbReference type="Pfam" id="PF08240">
    <property type="entry name" value="ADH_N"/>
    <property type="match status" value="1"/>
</dbReference>
<dbReference type="SUPFAM" id="SSF53901">
    <property type="entry name" value="Thiolase-like"/>
    <property type="match status" value="1"/>
</dbReference>
<dbReference type="CDD" id="cd05195">
    <property type="entry name" value="enoyl_red"/>
    <property type="match status" value="1"/>
</dbReference>
<dbReference type="FunFam" id="3.40.50.720:FF:000209">
    <property type="entry name" value="Polyketide synthase Pks12"/>
    <property type="match status" value="1"/>
</dbReference>
<dbReference type="CDD" id="cd00833">
    <property type="entry name" value="PKS"/>
    <property type="match status" value="1"/>
</dbReference>
<dbReference type="InterPro" id="IPR050091">
    <property type="entry name" value="PKS_NRPS_Biosynth_Enz"/>
</dbReference>
<feature type="region of interest" description="C-terminal hotdog fold" evidence="8">
    <location>
        <begin position="1087"/>
        <end position="1239"/>
    </location>
</feature>
<dbReference type="InterPro" id="IPR016039">
    <property type="entry name" value="Thiolase-like"/>
</dbReference>
<dbReference type="InterPro" id="IPR011032">
    <property type="entry name" value="GroES-like_sf"/>
</dbReference>
<dbReference type="InterPro" id="IPR020806">
    <property type="entry name" value="PKS_PP-bd"/>
</dbReference>
<keyword evidence="1" id="KW-0596">Phosphopantetheine</keyword>
<dbReference type="InterPro" id="IPR016035">
    <property type="entry name" value="Acyl_Trfase/lysoPLipase"/>
</dbReference>
<dbReference type="InterPro" id="IPR014030">
    <property type="entry name" value="Ketoacyl_synth_N"/>
</dbReference>
<dbReference type="Pfam" id="PF14765">
    <property type="entry name" value="PS-DH"/>
    <property type="match status" value="1"/>
</dbReference>
<dbReference type="Pfam" id="PF08659">
    <property type="entry name" value="KR"/>
    <property type="match status" value="1"/>
</dbReference>
<dbReference type="Pfam" id="PF13602">
    <property type="entry name" value="ADH_zinc_N_2"/>
    <property type="match status" value="1"/>
</dbReference>
<dbReference type="SUPFAM" id="SSF52151">
    <property type="entry name" value="FabD/lysophospholipase-like"/>
    <property type="match status" value="1"/>
</dbReference>
<keyword evidence="4" id="KW-0521">NADP</keyword>
<dbReference type="SMART" id="SM00825">
    <property type="entry name" value="PKS_KS"/>
    <property type="match status" value="1"/>
</dbReference>
<dbReference type="InterPro" id="IPR014031">
    <property type="entry name" value="Ketoacyl_synth_C"/>
</dbReference>
<evidence type="ECO:0000256" key="4">
    <source>
        <dbReference type="ARBA" id="ARBA00022857"/>
    </source>
</evidence>
<keyword evidence="3" id="KW-0808">Transferase</keyword>
<proteinExistence type="evidence at transcript level"/>
<dbReference type="Pfam" id="PF00109">
    <property type="entry name" value="ketoacyl-synt"/>
    <property type="match status" value="1"/>
</dbReference>
<feature type="compositionally biased region" description="Basic and acidic residues" evidence="9">
    <location>
        <begin position="7"/>
        <end position="16"/>
    </location>
</feature>
<dbReference type="InterPro" id="IPR013968">
    <property type="entry name" value="PKS_KR"/>
</dbReference>
<dbReference type="SUPFAM" id="SSF50129">
    <property type="entry name" value="GroES-like"/>
    <property type="match status" value="1"/>
</dbReference>
<dbReference type="InterPro" id="IPR032821">
    <property type="entry name" value="PKS_assoc"/>
</dbReference>
<dbReference type="GO" id="GO:0044550">
    <property type="term" value="P:secondary metabolite biosynthetic process"/>
    <property type="evidence" value="ECO:0007669"/>
    <property type="project" value="UniProtKB-ARBA"/>
</dbReference>
<gene>
    <name evidence="13" type="ORF">Fbu_946</name>
</gene>
<feature type="active site" description="Proton donor; for dehydratase activity" evidence="8">
    <location>
        <position position="1149"/>
    </location>
</feature>